<proteinExistence type="inferred from homology"/>
<feature type="region of interest" description="Disordered" evidence="10">
    <location>
        <begin position="530"/>
        <end position="556"/>
    </location>
</feature>
<dbReference type="PANTHER" id="PTHR24221:SF654">
    <property type="entry name" value="ATP-BINDING CASSETTE SUB-FAMILY B MEMBER 6"/>
    <property type="match status" value="1"/>
</dbReference>
<dbReference type="GO" id="GO:0140359">
    <property type="term" value="F:ABC-type transporter activity"/>
    <property type="evidence" value="ECO:0007669"/>
    <property type="project" value="InterPro"/>
</dbReference>
<dbReference type="SUPFAM" id="SSF52540">
    <property type="entry name" value="P-loop containing nucleoside triphosphate hydrolases"/>
    <property type="match status" value="1"/>
</dbReference>
<dbReference type="InterPro" id="IPR017871">
    <property type="entry name" value="ABC_transporter-like_CS"/>
</dbReference>
<feature type="transmembrane region" description="Helical" evidence="11">
    <location>
        <begin position="153"/>
        <end position="174"/>
    </location>
</feature>
<dbReference type="EMBL" id="RXIR01000032">
    <property type="protein sequence ID" value="TVS26289.1"/>
    <property type="molecule type" value="Genomic_DNA"/>
</dbReference>
<reference evidence="15 16" key="1">
    <citation type="submission" date="2018-12" db="EMBL/GenBank/DDBJ databases">
        <title>Corynebacterium sanguinis sp. nov., a clinically-associated and environmental corynebacterium.</title>
        <authorList>
            <person name="Gonzales-Siles L."/>
            <person name="Jaen-Luchoro D."/>
            <person name="Cardew S."/>
            <person name="Inganas E."/>
            <person name="Ohlen M."/>
            <person name="Jensie-Markopolous S."/>
            <person name="Pinyeiro-Iglesias B."/>
            <person name="Molin K."/>
            <person name="Skovbjerg S."/>
            <person name="Svensson-Stadler L."/>
            <person name="Funke G."/>
            <person name="Moore E.R.B."/>
        </authorList>
    </citation>
    <scope>NUCLEOTIDE SEQUENCE [LARGE SCALE GENOMIC DNA]</scope>
    <source>
        <strain evidence="15 16">58734</strain>
    </source>
</reference>
<keyword evidence="3 11" id="KW-0812">Transmembrane</keyword>
<keyword evidence="2" id="KW-0997">Cell inner membrane</keyword>
<dbReference type="SMART" id="SM00382">
    <property type="entry name" value="AAA"/>
    <property type="match status" value="1"/>
</dbReference>
<dbReference type="GO" id="GO:0016887">
    <property type="term" value="F:ATP hydrolysis activity"/>
    <property type="evidence" value="ECO:0007669"/>
    <property type="project" value="InterPro"/>
</dbReference>
<evidence type="ECO:0000256" key="2">
    <source>
        <dbReference type="ARBA" id="ARBA00022519"/>
    </source>
</evidence>
<dbReference type="Gene3D" id="3.40.50.300">
    <property type="entry name" value="P-loop containing nucleotide triphosphate hydrolases"/>
    <property type="match status" value="1"/>
</dbReference>
<dbReference type="InterPro" id="IPR003439">
    <property type="entry name" value="ABC_transporter-like_ATP-bd"/>
</dbReference>
<keyword evidence="7 11" id="KW-1133">Transmembrane helix</keyword>
<dbReference type="NCBIfam" id="TIGR02868">
    <property type="entry name" value="CydC"/>
    <property type="match status" value="1"/>
</dbReference>
<dbReference type="GeneID" id="74900941"/>
<evidence type="ECO:0000256" key="1">
    <source>
        <dbReference type="ARBA" id="ARBA00004429"/>
    </source>
</evidence>
<dbReference type="SUPFAM" id="SSF90123">
    <property type="entry name" value="ABC transporter transmembrane region"/>
    <property type="match status" value="1"/>
</dbReference>
<dbReference type="GO" id="GO:0005886">
    <property type="term" value="C:plasma membrane"/>
    <property type="evidence" value="ECO:0007669"/>
    <property type="project" value="UniProtKB-SubCell"/>
</dbReference>
<evidence type="ECO:0000256" key="6">
    <source>
        <dbReference type="ARBA" id="ARBA00022967"/>
    </source>
</evidence>
<evidence type="ECO:0000313" key="16">
    <source>
        <dbReference type="Proteomes" id="UP000336646"/>
    </source>
</evidence>
<evidence type="ECO:0000256" key="11">
    <source>
        <dbReference type="SAM" id="Phobius"/>
    </source>
</evidence>
<evidence type="ECO:0000256" key="5">
    <source>
        <dbReference type="ARBA" id="ARBA00022840"/>
    </source>
</evidence>
<dbReference type="AlphaFoldDB" id="A0A6C1TYC1"/>
<dbReference type="PROSITE" id="PS50893">
    <property type="entry name" value="ABC_TRANSPORTER_2"/>
    <property type="match status" value="1"/>
</dbReference>
<evidence type="ECO:0000313" key="17">
    <source>
        <dbReference type="Proteomes" id="UP000580709"/>
    </source>
</evidence>
<dbReference type="GO" id="GO:0045454">
    <property type="term" value="P:cell redox homeostasis"/>
    <property type="evidence" value="ECO:0007669"/>
    <property type="project" value="InterPro"/>
</dbReference>
<feature type="domain" description="ABC transmembrane type-1" evidence="13">
    <location>
        <begin position="13"/>
        <end position="272"/>
    </location>
</feature>
<evidence type="ECO:0000256" key="10">
    <source>
        <dbReference type="SAM" id="MobiDB-lite"/>
    </source>
</evidence>
<keyword evidence="2" id="KW-1003">Cell membrane</keyword>
<dbReference type="GO" id="GO:0005524">
    <property type="term" value="F:ATP binding"/>
    <property type="evidence" value="ECO:0007669"/>
    <property type="project" value="UniProtKB-KW"/>
</dbReference>
<dbReference type="PANTHER" id="PTHR24221">
    <property type="entry name" value="ATP-BINDING CASSETTE SUB-FAMILY B"/>
    <property type="match status" value="1"/>
</dbReference>
<dbReference type="OrthoDB" id="3237158at2"/>
<reference evidence="14 17" key="2">
    <citation type="submission" date="2020-07" db="EMBL/GenBank/DDBJ databases">
        <authorList>
            <person name="Khare M."/>
        </authorList>
    </citation>
    <scope>NUCLEOTIDE SEQUENCE [LARGE SCALE GENOMIC DNA]</scope>
    <source>
        <strain evidence="14 17">P8776</strain>
    </source>
</reference>
<protein>
    <submittedName>
        <fullName evidence="15">Thiol reductant ABC exporter subunit CydC</fullName>
    </submittedName>
</protein>
<dbReference type="InterPro" id="IPR003593">
    <property type="entry name" value="AAA+_ATPase"/>
</dbReference>
<feature type="transmembrane region" description="Helical" evidence="11">
    <location>
        <begin position="49"/>
        <end position="66"/>
    </location>
</feature>
<dbReference type="GO" id="GO:0034775">
    <property type="term" value="P:glutathione transmembrane transport"/>
    <property type="evidence" value="ECO:0007669"/>
    <property type="project" value="InterPro"/>
</dbReference>
<dbReference type="EMBL" id="JACEOR010000411">
    <property type="protein sequence ID" value="MBA4505629.1"/>
    <property type="molecule type" value="Genomic_DNA"/>
</dbReference>
<gene>
    <name evidence="15" type="primary">cydC</name>
    <name evidence="15" type="ORF">EKI59_10870</name>
    <name evidence="14" type="ORF">H0H28_09925</name>
</gene>
<dbReference type="InterPro" id="IPR011527">
    <property type="entry name" value="ABC1_TM_dom"/>
</dbReference>
<dbReference type="InterPro" id="IPR014223">
    <property type="entry name" value="ABC_CydC/D"/>
</dbReference>
<keyword evidence="8 11" id="KW-0472">Membrane</keyword>
<feature type="transmembrane region" description="Helical" evidence="11">
    <location>
        <begin position="240"/>
        <end position="260"/>
    </location>
</feature>
<evidence type="ECO:0000256" key="8">
    <source>
        <dbReference type="ARBA" id="ARBA00023136"/>
    </source>
</evidence>
<dbReference type="Pfam" id="PF00005">
    <property type="entry name" value="ABC_tran"/>
    <property type="match status" value="1"/>
</dbReference>
<keyword evidence="17" id="KW-1185">Reference proteome</keyword>
<evidence type="ECO:0000313" key="14">
    <source>
        <dbReference type="EMBL" id="MBA4505629.1"/>
    </source>
</evidence>
<feature type="domain" description="ABC transporter" evidence="12">
    <location>
        <begin position="329"/>
        <end position="554"/>
    </location>
</feature>
<evidence type="ECO:0000259" key="13">
    <source>
        <dbReference type="PROSITE" id="PS50929"/>
    </source>
</evidence>
<keyword evidence="4" id="KW-0547">Nucleotide-binding</keyword>
<dbReference type="InterPro" id="IPR039421">
    <property type="entry name" value="Type_1_exporter"/>
</dbReference>
<dbReference type="Proteomes" id="UP000580709">
    <property type="component" value="Unassembled WGS sequence"/>
</dbReference>
<dbReference type="InterPro" id="IPR027417">
    <property type="entry name" value="P-loop_NTPase"/>
</dbReference>
<accession>A0A6C1TYC1</accession>
<dbReference type="PROSITE" id="PS00211">
    <property type="entry name" value="ABC_TRANSPORTER_1"/>
    <property type="match status" value="1"/>
</dbReference>
<evidence type="ECO:0000313" key="15">
    <source>
        <dbReference type="EMBL" id="TVS26289.1"/>
    </source>
</evidence>
<dbReference type="PROSITE" id="PS50929">
    <property type="entry name" value="ABC_TM1F"/>
    <property type="match status" value="1"/>
</dbReference>
<comment type="caution">
    <text evidence="15">The sequence shown here is derived from an EMBL/GenBank/DDBJ whole genome shotgun (WGS) entry which is preliminary data.</text>
</comment>
<feature type="transmembrane region" description="Helical" evidence="11">
    <location>
        <begin position="12"/>
        <end position="37"/>
    </location>
</feature>
<evidence type="ECO:0000259" key="12">
    <source>
        <dbReference type="PROSITE" id="PS50893"/>
    </source>
</evidence>
<comment type="similarity">
    <text evidence="9">Belongs to the ABC transporter superfamily. Siderophore-Fe(3+) uptake transporter (SIUT) (TC 3.A.1.21) family.</text>
</comment>
<dbReference type="Proteomes" id="UP000336646">
    <property type="component" value="Unassembled WGS sequence"/>
</dbReference>
<evidence type="ECO:0000256" key="3">
    <source>
        <dbReference type="ARBA" id="ARBA00022692"/>
    </source>
</evidence>
<evidence type="ECO:0000256" key="9">
    <source>
        <dbReference type="ARBA" id="ARBA00023455"/>
    </source>
</evidence>
<organism evidence="15 16">
    <name type="scientific">Corynebacterium sanguinis</name>
    <dbReference type="NCBI Taxonomy" id="2594913"/>
    <lineage>
        <taxon>Bacteria</taxon>
        <taxon>Bacillati</taxon>
        <taxon>Actinomycetota</taxon>
        <taxon>Actinomycetes</taxon>
        <taxon>Mycobacteriales</taxon>
        <taxon>Corynebacteriaceae</taxon>
        <taxon>Corynebacterium</taxon>
    </lineage>
</organism>
<dbReference type="RefSeq" id="WP_006841223.1">
    <property type="nucleotide sequence ID" value="NZ_CP038157.1"/>
</dbReference>
<feature type="transmembrane region" description="Helical" evidence="11">
    <location>
        <begin position="125"/>
        <end position="147"/>
    </location>
</feature>
<dbReference type="Gene3D" id="1.20.1560.10">
    <property type="entry name" value="ABC transporter type 1, transmembrane domain"/>
    <property type="match status" value="1"/>
</dbReference>
<dbReference type="InterPro" id="IPR036640">
    <property type="entry name" value="ABC1_TM_sf"/>
</dbReference>
<dbReference type="GO" id="GO:0034040">
    <property type="term" value="F:ATPase-coupled lipid transmembrane transporter activity"/>
    <property type="evidence" value="ECO:0007669"/>
    <property type="project" value="TreeGrafter"/>
</dbReference>
<comment type="subcellular location">
    <subcellularLocation>
        <location evidence="1">Cell inner membrane</location>
        <topology evidence="1">Multi-pass membrane protein</topology>
    </subcellularLocation>
</comment>
<sequence length="556" mass="59241">MLRLAGVRHREIIAGVAAGSITLISALTLTIVSGWLITKAWQMPPVMDLTVAVTAVRALGISRAVFRYVDRLLSHRIALRALTTLRSRVFDALAFDHTGSGRGHLFTRGDGLVRLVADTERVTDVIVRAVVPAGVAVVLTVFAVAGATLLHPVAGLVLSLGFVVTGVLAPWLAVRAARRSRRILAEDNFEVALDELLDHRVEFAAAGLEEQREDLAVAASRCSSNATVAAEKPLATSQALIQWSTGLAGALTVIVAALAYTGDPTWLGMVVLLPLAAFESHAQLSEAAIHADEASHSARRLTDLVEESGTTPTTDGGEVTAWELDNCHLRATDLRCRFGDISWQVDLLPGERMVIRGPSGCGKTTLLQTLGGLVPPRSGSATLSGHPVPEIDQVTLRETLRVHAEDEWLFSTTIRENLLVANPDASDGELREILRAVGLADWLRETVGAGADPLDLLLADGAGSLSSGQRRRLLLARALCSTAPVLLLDEPTEHIAATDAAALLDLLLHQPLPGPLPRRSVILVTHANDTDSTTGQVGTQTFPDPVQIRTSPPYQD</sequence>
<evidence type="ECO:0000256" key="7">
    <source>
        <dbReference type="ARBA" id="ARBA00022989"/>
    </source>
</evidence>
<keyword evidence="6" id="KW-1278">Translocase</keyword>
<evidence type="ECO:0000256" key="4">
    <source>
        <dbReference type="ARBA" id="ARBA00022741"/>
    </source>
</evidence>
<keyword evidence="5" id="KW-0067">ATP-binding</keyword>
<name>A0A6C1TYC1_9CORY</name>